<dbReference type="InterPro" id="IPR036163">
    <property type="entry name" value="HMA_dom_sf"/>
</dbReference>
<feature type="domain" description="HMA" evidence="2">
    <location>
        <begin position="3"/>
        <end position="74"/>
    </location>
</feature>
<dbReference type="EMBL" id="CP045851">
    <property type="protein sequence ID" value="QGG94386.1"/>
    <property type="molecule type" value="Genomic_DNA"/>
</dbReference>
<keyword evidence="1" id="KW-0479">Metal-binding</keyword>
<dbReference type="KEGG" id="atq:GH723_04305"/>
<accession>A0A5Q2RJ21</accession>
<proteinExistence type="predicted"/>
<keyword evidence="4" id="KW-1185">Reference proteome</keyword>
<dbReference type="Proteomes" id="UP000334019">
    <property type="component" value="Chromosome"/>
</dbReference>
<dbReference type="PROSITE" id="PS50846">
    <property type="entry name" value="HMA_2"/>
    <property type="match status" value="1"/>
</dbReference>
<evidence type="ECO:0000256" key="1">
    <source>
        <dbReference type="ARBA" id="ARBA00022723"/>
    </source>
</evidence>
<dbReference type="InterPro" id="IPR017969">
    <property type="entry name" value="Heavy-metal-associated_CS"/>
</dbReference>
<dbReference type="GO" id="GO:0046872">
    <property type="term" value="F:metal ion binding"/>
    <property type="evidence" value="ECO:0007669"/>
    <property type="project" value="UniProtKB-KW"/>
</dbReference>
<dbReference type="CDD" id="cd00371">
    <property type="entry name" value="HMA"/>
    <property type="match status" value="1"/>
</dbReference>
<dbReference type="InterPro" id="IPR006121">
    <property type="entry name" value="HMA_dom"/>
</dbReference>
<dbReference type="Pfam" id="PF00403">
    <property type="entry name" value="HMA"/>
    <property type="match status" value="1"/>
</dbReference>
<protein>
    <submittedName>
        <fullName evidence="3">Heavy metal transport/detoxification protein</fullName>
    </submittedName>
</protein>
<organism evidence="3 4">
    <name type="scientific">Actinomarinicola tropica</name>
    <dbReference type="NCBI Taxonomy" id="2789776"/>
    <lineage>
        <taxon>Bacteria</taxon>
        <taxon>Bacillati</taxon>
        <taxon>Actinomycetota</taxon>
        <taxon>Acidimicrobiia</taxon>
        <taxon>Acidimicrobiales</taxon>
        <taxon>Iamiaceae</taxon>
        <taxon>Actinomarinicola</taxon>
    </lineage>
</organism>
<evidence type="ECO:0000259" key="2">
    <source>
        <dbReference type="PROSITE" id="PS50846"/>
    </source>
</evidence>
<dbReference type="PROSITE" id="PS01047">
    <property type="entry name" value="HMA_1"/>
    <property type="match status" value="1"/>
</dbReference>
<dbReference type="SUPFAM" id="SSF55008">
    <property type="entry name" value="HMA, heavy metal-associated domain"/>
    <property type="match status" value="1"/>
</dbReference>
<name>A0A5Q2RJ21_9ACTN</name>
<dbReference type="RefSeq" id="WP_153758492.1">
    <property type="nucleotide sequence ID" value="NZ_CP045851.1"/>
</dbReference>
<reference evidence="3 4" key="1">
    <citation type="submission" date="2019-11" db="EMBL/GenBank/DDBJ databases">
        <authorList>
            <person name="He Y."/>
        </authorList>
    </citation>
    <scope>NUCLEOTIDE SEQUENCE [LARGE SCALE GENOMIC DNA]</scope>
    <source>
        <strain evidence="3 4">SCSIO 58843</strain>
    </source>
</reference>
<dbReference type="Gene3D" id="3.30.70.100">
    <property type="match status" value="1"/>
</dbReference>
<evidence type="ECO:0000313" key="3">
    <source>
        <dbReference type="EMBL" id="QGG94386.1"/>
    </source>
</evidence>
<evidence type="ECO:0000313" key="4">
    <source>
        <dbReference type="Proteomes" id="UP000334019"/>
    </source>
</evidence>
<sequence>MTTTTALRTTNLYSNELSCPSCIAKIETRLAALDGVERGTVHFATGRIEVVHDPDVATVDDLVAAVRAAGYAAAPRGFQ</sequence>
<gene>
    <name evidence="3" type="ORF">GH723_04305</name>
</gene>
<dbReference type="AlphaFoldDB" id="A0A5Q2RJ21"/>